<dbReference type="Pfam" id="PF03931">
    <property type="entry name" value="Skp1_POZ"/>
    <property type="match status" value="1"/>
</dbReference>
<evidence type="ECO:0000256" key="2">
    <source>
        <dbReference type="ARBA" id="ARBA00009993"/>
    </source>
</evidence>
<proteinExistence type="inferred from homology"/>
<evidence type="ECO:0000259" key="6">
    <source>
        <dbReference type="Pfam" id="PF03931"/>
    </source>
</evidence>
<dbReference type="Gene3D" id="3.30.710.10">
    <property type="entry name" value="Potassium Channel Kv1.1, Chain A"/>
    <property type="match status" value="1"/>
</dbReference>
<protein>
    <recommendedName>
        <fullName evidence="4">SKP1-like protein</fullName>
    </recommendedName>
</protein>
<dbReference type="EMBL" id="JACMSC010000011">
    <property type="protein sequence ID" value="KAG6502227.1"/>
    <property type="molecule type" value="Genomic_DNA"/>
</dbReference>
<dbReference type="InterPro" id="IPR001232">
    <property type="entry name" value="SKP1-like"/>
</dbReference>
<sequence length="188" mass="20422">MTKMIKLVSSDGKEIEVEEEVAIQSKVIEGMLGDFDGVIPLAPVHSKVLRQILEYCRKHAATNSSPSSSSSSSAFAAAASSSASSFSAASSSDNSFSSYCISSKPVSDPALSAWDKEFVKLDPSSLYDLFIAANYLDVKGLVDFIAETVADMIKGKEPEEIRQLLDIDNDFTPEEEEAVRSKHPWVFK</sequence>
<gene>
    <name evidence="7" type="ORF">ZIOFF_042116</name>
</gene>
<dbReference type="PIRSF" id="PIRSF028729">
    <property type="entry name" value="E3_ubiquit_lig_SCF_Skp"/>
    <property type="match status" value="1"/>
</dbReference>
<reference evidence="7 8" key="1">
    <citation type="submission" date="2020-08" db="EMBL/GenBank/DDBJ databases">
        <title>Plant Genome Project.</title>
        <authorList>
            <person name="Zhang R.-G."/>
        </authorList>
    </citation>
    <scope>NUCLEOTIDE SEQUENCE [LARGE SCALE GENOMIC DNA]</scope>
    <source>
        <tissue evidence="7">Rhizome</tissue>
    </source>
</reference>
<dbReference type="GO" id="GO:0009867">
    <property type="term" value="P:jasmonic acid mediated signaling pathway"/>
    <property type="evidence" value="ECO:0007669"/>
    <property type="project" value="UniProtKB-ARBA"/>
</dbReference>
<comment type="caution">
    <text evidence="7">The sequence shown here is derived from an EMBL/GenBank/DDBJ whole genome shotgun (WGS) entry which is preliminary data.</text>
</comment>
<dbReference type="GO" id="GO:0016567">
    <property type="term" value="P:protein ubiquitination"/>
    <property type="evidence" value="ECO:0007669"/>
    <property type="project" value="UniProtKB-UniRule"/>
</dbReference>
<feature type="domain" description="SKP1 component POZ" evidence="6">
    <location>
        <begin position="3"/>
        <end position="60"/>
    </location>
</feature>
<dbReference type="InterPro" id="IPR016073">
    <property type="entry name" value="Skp1_comp_POZ"/>
</dbReference>
<dbReference type="InterPro" id="IPR016072">
    <property type="entry name" value="Skp1_comp_dimer"/>
</dbReference>
<dbReference type="GO" id="GO:0006511">
    <property type="term" value="P:ubiquitin-dependent protein catabolic process"/>
    <property type="evidence" value="ECO:0007669"/>
    <property type="project" value="InterPro"/>
</dbReference>
<comment type="function">
    <text evidence="4">Involved in ubiquitination and subsequent proteasomal degradation of target proteins. Together with CUL1, RBX1 and a F-box protein, it forms a SCF E3 ubiquitin ligase complex. The functional specificity of this complex depends on the type of F-box protein. In the SCF complex, it serves as an adapter that links the F-box protein to CUL1.</text>
</comment>
<evidence type="ECO:0000256" key="4">
    <source>
        <dbReference type="PIRNR" id="PIRNR028729"/>
    </source>
</evidence>
<name>A0A8J5L206_ZINOF</name>
<keyword evidence="8" id="KW-1185">Reference proteome</keyword>
<dbReference type="SUPFAM" id="SSF54695">
    <property type="entry name" value="POZ domain"/>
    <property type="match status" value="1"/>
</dbReference>
<comment type="similarity">
    <text evidence="2 4">Belongs to the SKP1 family.</text>
</comment>
<dbReference type="AlphaFoldDB" id="A0A8J5L206"/>
<dbReference type="SMART" id="SM00512">
    <property type="entry name" value="Skp1"/>
    <property type="match status" value="1"/>
</dbReference>
<evidence type="ECO:0000256" key="3">
    <source>
        <dbReference type="ARBA" id="ARBA00022786"/>
    </source>
</evidence>
<dbReference type="Pfam" id="PF01466">
    <property type="entry name" value="Skp1"/>
    <property type="match status" value="1"/>
</dbReference>
<organism evidence="7 8">
    <name type="scientific">Zingiber officinale</name>
    <name type="common">Ginger</name>
    <name type="synonym">Amomum zingiber</name>
    <dbReference type="NCBI Taxonomy" id="94328"/>
    <lineage>
        <taxon>Eukaryota</taxon>
        <taxon>Viridiplantae</taxon>
        <taxon>Streptophyta</taxon>
        <taxon>Embryophyta</taxon>
        <taxon>Tracheophyta</taxon>
        <taxon>Spermatophyta</taxon>
        <taxon>Magnoliopsida</taxon>
        <taxon>Liliopsida</taxon>
        <taxon>Zingiberales</taxon>
        <taxon>Zingiberaceae</taxon>
        <taxon>Zingiber</taxon>
    </lineage>
</organism>
<dbReference type="PANTHER" id="PTHR11165">
    <property type="entry name" value="SKP1"/>
    <property type="match status" value="1"/>
</dbReference>
<evidence type="ECO:0000256" key="1">
    <source>
        <dbReference type="ARBA" id="ARBA00004906"/>
    </source>
</evidence>
<dbReference type="Proteomes" id="UP000734854">
    <property type="component" value="Unassembled WGS sequence"/>
</dbReference>
<dbReference type="InterPro" id="IPR016897">
    <property type="entry name" value="SKP1"/>
</dbReference>
<dbReference type="UniPathway" id="UPA00143"/>
<dbReference type="InterPro" id="IPR011333">
    <property type="entry name" value="SKP1/BTB/POZ_sf"/>
</dbReference>
<evidence type="ECO:0000313" key="8">
    <source>
        <dbReference type="Proteomes" id="UP000734854"/>
    </source>
</evidence>
<accession>A0A8J5L206</accession>
<dbReference type="SUPFAM" id="SSF81382">
    <property type="entry name" value="Skp1 dimerisation domain-like"/>
    <property type="match status" value="1"/>
</dbReference>
<dbReference type="InterPro" id="IPR036296">
    <property type="entry name" value="SKP1-like_dim_sf"/>
</dbReference>
<evidence type="ECO:0000313" key="7">
    <source>
        <dbReference type="EMBL" id="KAG6502227.1"/>
    </source>
</evidence>
<feature type="domain" description="SKP1 component dimerisation" evidence="5">
    <location>
        <begin position="139"/>
        <end position="185"/>
    </location>
</feature>
<comment type="pathway">
    <text evidence="1 4">Protein modification; protein ubiquitination.</text>
</comment>
<keyword evidence="3 4" id="KW-0833">Ubl conjugation pathway</keyword>
<evidence type="ECO:0000259" key="5">
    <source>
        <dbReference type="Pfam" id="PF01466"/>
    </source>
</evidence>
<comment type="subunit">
    <text evidence="4">Part of a SCF (SKP1-cullin-F-box) protein ligase complex.</text>
</comment>